<evidence type="ECO:0000313" key="4">
    <source>
        <dbReference type="EMBL" id="OKS85613.1"/>
    </source>
</evidence>
<dbReference type="InterPro" id="IPR034660">
    <property type="entry name" value="DinB/YfiT-like"/>
</dbReference>
<gene>
    <name evidence="4" type="ORF">RG47T_1059</name>
</gene>
<evidence type="ECO:0000256" key="2">
    <source>
        <dbReference type="ARBA" id="ARBA00022723"/>
    </source>
</evidence>
<reference evidence="4 5" key="1">
    <citation type="submission" date="2016-11" db="EMBL/GenBank/DDBJ databases">
        <title>Whole Genome Sequencing of Mucilaginibacter polytrichastri RG4-7(T) isolated from the moss sample.</title>
        <authorList>
            <person name="Li Y."/>
        </authorList>
    </citation>
    <scope>NUCLEOTIDE SEQUENCE [LARGE SCALE GENOMIC DNA]</scope>
    <source>
        <strain evidence="4 5">RG4-7</strain>
    </source>
</reference>
<dbReference type="Gene3D" id="1.20.120.450">
    <property type="entry name" value="dinb family like domain"/>
    <property type="match status" value="1"/>
</dbReference>
<keyword evidence="2 3" id="KW-0479">Metal-binding</keyword>
<dbReference type="OrthoDB" id="119432at2"/>
<sequence length="166" mass="18993">MYRHIQDFLNDWKQEESNTVKIFSEITEETKSQKINENVRSLERLAWHIAHTITEMGTKAGLFETDPLEDMPIPATFAEVMETYKRNSALLAQTVPGKWTDSSLEEEVPMYGENWKKGKILSVLAAHEAHHRSQMTIIMRMLGLPVPGLYGPSKEEWIAYGMPAAE</sequence>
<dbReference type="InterPro" id="IPR007837">
    <property type="entry name" value="DinB"/>
</dbReference>
<feature type="binding site" evidence="3">
    <location>
        <position position="127"/>
    </location>
    <ligand>
        <name>a divalent metal cation</name>
        <dbReference type="ChEBI" id="CHEBI:60240"/>
    </ligand>
</feature>
<dbReference type="RefSeq" id="WP_074488421.1">
    <property type="nucleotide sequence ID" value="NZ_FPAM01000001.1"/>
</dbReference>
<dbReference type="SUPFAM" id="SSF109854">
    <property type="entry name" value="DinB/YfiT-like putative metalloenzymes"/>
    <property type="match status" value="1"/>
</dbReference>
<feature type="binding site" evidence="3">
    <location>
        <position position="131"/>
    </location>
    <ligand>
        <name>a divalent metal cation</name>
        <dbReference type="ChEBI" id="CHEBI:60240"/>
    </ligand>
</feature>
<evidence type="ECO:0000256" key="1">
    <source>
        <dbReference type="ARBA" id="ARBA00008635"/>
    </source>
</evidence>
<dbReference type="EMBL" id="MPPL01000001">
    <property type="protein sequence ID" value="OKS85613.1"/>
    <property type="molecule type" value="Genomic_DNA"/>
</dbReference>
<dbReference type="AlphaFoldDB" id="A0A1Q5ZV57"/>
<dbReference type="GO" id="GO:0046872">
    <property type="term" value="F:metal ion binding"/>
    <property type="evidence" value="ECO:0007669"/>
    <property type="project" value="UniProtKB-KW"/>
</dbReference>
<comment type="similarity">
    <text evidence="1">Belongs to the DinB family.</text>
</comment>
<keyword evidence="5" id="KW-1185">Reference proteome</keyword>
<evidence type="ECO:0000256" key="3">
    <source>
        <dbReference type="PIRSR" id="PIRSR607837-1"/>
    </source>
</evidence>
<evidence type="ECO:0000313" key="5">
    <source>
        <dbReference type="Proteomes" id="UP000186720"/>
    </source>
</evidence>
<comment type="caution">
    <text evidence="4">The sequence shown here is derived from an EMBL/GenBank/DDBJ whole genome shotgun (WGS) entry which is preliminary data.</text>
</comment>
<feature type="binding site" evidence="3">
    <location>
        <position position="48"/>
    </location>
    <ligand>
        <name>a divalent metal cation</name>
        <dbReference type="ChEBI" id="CHEBI:60240"/>
    </ligand>
</feature>
<dbReference type="Proteomes" id="UP000186720">
    <property type="component" value="Unassembled WGS sequence"/>
</dbReference>
<dbReference type="Pfam" id="PF05163">
    <property type="entry name" value="DinB"/>
    <property type="match status" value="1"/>
</dbReference>
<proteinExistence type="inferred from homology"/>
<organism evidence="4 5">
    <name type="scientific">Mucilaginibacter polytrichastri</name>
    <dbReference type="NCBI Taxonomy" id="1302689"/>
    <lineage>
        <taxon>Bacteria</taxon>
        <taxon>Pseudomonadati</taxon>
        <taxon>Bacteroidota</taxon>
        <taxon>Sphingobacteriia</taxon>
        <taxon>Sphingobacteriales</taxon>
        <taxon>Sphingobacteriaceae</taxon>
        <taxon>Mucilaginibacter</taxon>
    </lineage>
</organism>
<name>A0A1Q5ZV57_9SPHI</name>
<protein>
    <recommendedName>
        <fullName evidence="6">DinB family protein</fullName>
    </recommendedName>
</protein>
<dbReference type="STRING" id="1302689.RG47T_1059"/>
<evidence type="ECO:0008006" key="6">
    <source>
        <dbReference type="Google" id="ProtNLM"/>
    </source>
</evidence>
<accession>A0A1Q5ZV57</accession>